<dbReference type="InterPro" id="IPR013758">
    <property type="entry name" value="Topo_IIA_A/C_ab"/>
</dbReference>
<keyword evidence="10 13" id="KW-0799">Topoisomerase</keyword>
<feature type="non-terminal residue" evidence="19">
    <location>
        <position position="1"/>
    </location>
</feature>
<dbReference type="Gene3D" id="3.40.50.670">
    <property type="match status" value="1"/>
</dbReference>
<dbReference type="KEGG" id="pti:PHATRDRAFT_52174"/>
<dbReference type="InterPro" id="IPR003594">
    <property type="entry name" value="HATPase_dom"/>
</dbReference>
<keyword evidence="6" id="KW-0479">Metal-binding</keyword>
<dbReference type="InterPro" id="IPR020568">
    <property type="entry name" value="Ribosomal_Su5_D2-typ_SF"/>
</dbReference>
<dbReference type="InterPro" id="IPR050634">
    <property type="entry name" value="DNA_Topoisomerase_II"/>
</dbReference>
<comment type="catalytic activity">
    <reaction evidence="1 13 14">
        <text>ATP-dependent breakage, passage and rejoining of double-stranded DNA.</text>
        <dbReference type="EC" id="5.6.2.2"/>
    </reaction>
</comment>
<feature type="domain" description="Topo IIA-type catalytic" evidence="18">
    <location>
        <begin position="687"/>
        <end position="1142"/>
    </location>
</feature>
<dbReference type="InterPro" id="IPR034157">
    <property type="entry name" value="TOPRIM_TopoII"/>
</dbReference>
<dbReference type="OrthoDB" id="276498at2759"/>
<evidence type="ECO:0000256" key="9">
    <source>
        <dbReference type="ARBA" id="ARBA00022842"/>
    </source>
</evidence>
<dbReference type="GO" id="GO:0005634">
    <property type="term" value="C:nucleus"/>
    <property type="evidence" value="ECO:0007669"/>
    <property type="project" value="TreeGrafter"/>
</dbReference>
<dbReference type="FunFam" id="3.30.565.10:FF:000004">
    <property type="entry name" value="DNA topoisomerase 2"/>
    <property type="match status" value="1"/>
</dbReference>
<dbReference type="AlphaFoldDB" id="B7G2L6"/>
<dbReference type="Gene3D" id="1.10.268.10">
    <property type="entry name" value="Topoisomerase, domain 3"/>
    <property type="match status" value="1"/>
</dbReference>
<dbReference type="PROSITE" id="PS50880">
    <property type="entry name" value="TOPRIM"/>
    <property type="match status" value="1"/>
</dbReference>
<evidence type="ECO:0000256" key="12">
    <source>
        <dbReference type="ARBA" id="ARBA00023235"/>
    </source>
</evidence>
<dbReference type="GO" id="GO:0005524">
    <property type="term" value="F:ATP binding"/>
    <property type="evidence" value="ECO:0007669"/>
    <property type="project" value="UniProtKB-UniRule"/>
</dbReference>
<dbReference type="CDD" id="cd03365">
    <property type="entry name" value="TOPRIM_TopoIIA"/>
    <property type="match status" value="1"/>
</dbReference>
<reference evidence="19 20" key="1">
    <citation type="journal article" date="2008" name="Nature">
        <title>The Phaeodactylum genome reveals the evolutionary history of diatom genomes.</title>
        <authorList>
            <person name="Bowler C."/>
            <person name="Allen A.E."/>
            <person name="Badger J.H."/>
            <person name="Grimwood J."/>
            <person name="Jabbari K."/>
            <person name="Kuo A."/>
            <person name="Maheswari U."/>
            <person name="Martens C."/>
            <person name="Maumus F."/>
            <person name="Otillar R.P."/>
            <person name="Rayko E."/>
            <person name="Salamov A."/>
            <person name="Vandepoele K."/>
            <person name="Beszteri B."/>
            <person name="Gruber A."/>
            <person name="Heijde M."/>
            <person name="Katinka M."/>
            <person name="Mock T."/>
            <person name="Valentin K."/>
            <person name="Verret F."/>
            <person name="Berges J.A."/>
            <person name="Brownlee C."/>
            <person name="Cadoret J.P."/>
            <person name="Chiovitti A."/>
            <person name="Choi C.J."/>
            <person name="Coesel S."/>
            <person name="De Martino A."/>
            <person name="Detter J.C."/>
            <person name="Durkin C."/>
            <person name="Falciatore A."/>
            <person name="Fournet J."/>
            <person name="Haruta M."/>
            <person name="Huysman M.J."/>
            <person name="Jenkins B.D."/>
            <person name="Jiroutova K."/>
            <person name="Jorgensen R.E."/>
            <person name="Joubert Y."/>
            <person name="Kaplan A."/>
            <person name="Kroger N."/>
            <person name="Kroth P.G."/>
            <person name="La Roche J."/>
            <person name="Lindquist E."/>
            <person name="Lommer M."/>
            <person name="Martin-Jezequel V."/>
            <person name="Lopez P.J."/>
            <person name="Lucas S."/>
            <person name="Mangogna M."/>
            <person name="McGinnis K."/>
            <person name="Medlin L.K."/>
            <person name="Montsant A."/>
            <person name="Oudot-Le Secq M.P."/>
            <person name="Napoli C."/>
            <person name="Obornik M."/>
            <person name="Parker M.S."/>
            <person name="Petit J.L."/>
            <person name="Porcel B.M."/>
            <person name="Poulsen N."/>
            <person name="Robison M."/>
            <person name="Rychlewski L."/>
            <person name="Rynearson T.A."/>
            <person name="Schmutz J."/>
            <person name="Shapiro H."/>
            <person name="Siaut M."/>
            <person name="Stanley M."/>
            <person name="Sussman M.R."/>
            <person name="Taylor A.R."/>
            <person name="Vardi A."/>
            <person name="von Dassow P."/>
            <person name="Vyverman W."/>
            <person name="Willis A."/>
            <person name="Wyrwicz L.S."/>
            <person name="Rokhsar D.S."/>
            <person name="Weissenbach J."/>
            <person name="Armbrust E.V."/>
            <person name="Green B.R."/>
            <person name="Van de Peer Y."/>
            <person name="Grigoriev I.V."/>
        </authorList>
    </citation>
    <scope>NUCLEOTIDE SEQUENCE [LARGE SCALE GENOMIC DNA]</scope>
    <source>
        <strain evidence="19 20">CCAP 1055/1</strain>
    </source>
</reference>
<dbReference type="Proteomes" id="UP000000759">
    <property type="component" value="Chromosome 12"/>
</dbReference>
<keyword evidence="7 14" id="KW-0547">Nucleotide-binding</keyword>
<dbReference type="GeneID" id="7202040"/>
<dbReference type="InterPro" id="IPR031660">
    <property type="entry name" value="TOPRIM_C"/>
</dbReference>
<dbReference type="InterPro" id="IPR001241">
    <property type="entry name" value="Topo_IIA"/>
</dbReference>
<dbReference type="HOGENOM" id="CLU_001935_1_1_1"/>
<dbReference type="PRINTS" id="PR00418">
    <property type="entry name" value="TPI2FAMILY"/>
</dbReference>
<dbReference type="CDD" id="cd03481">
    <property type="entry name" value="TopoIIA_Trans_ScTopoIIA"/>
    <property type="match status" value="1"/>
</dbReference>
<keyword evidence="11 13" id="KW-0238">DNA-binding</keyword>
<evidence type="ECO:0000256" key="3">
    <source>
        <dbReference type="ARBA" id="ARBA00001946"/>
    </source>
</evidence>
<gene>
    <name evidence="19" type="ORF">PHATRDRAFT_52174</name>
</gene>
<comment type="subcellular location">
    <subcellularLocation>
        <location evidence="4">Plastid</location>
        <location evidence="4">Chloroplast</location>
    </subcellularLocation>
</comment>
<evidence type="ECO:0000256" key="14">
    <source>
        <dbReference type="RuleBase" id="RU362094"/>
    </source>
</evidence>
<dbReference type="GO" id="GO:0006265">
    <property type="term" value="P:DNA topological change"/>
    <property type="evidence" value="ECO:0007669"/>
    <property type="project" value="UniProtKB-UniRule"/>
</dbReference>
<dbReference type="SUPFAM" id="SSF55874">
    <property type="entry name" value="ATPase domain of HSP90 chaperone/DNA topoisomerase II/histidine kinase"/>
    <property type="match status" value="1"/>
</dbReference>
<comment type="similarity">
    <text evidence="5 14">Belongs to the type II topoisomerase family.</text>
</comment>
<feature type="region of interest" description="Disordered" evidence="16">
    <location>
        <begin position="1066"/>
        <end position="1089"/>
    </location>
</feature>
<dbReference type="InterPro" id="IPR013757">
    <property type="entry name" value="Topo_IIA_A_a_sf"/>
</dbReference>
<dbReference type="FunFam" id="3.40.50.670:FF:000001">
    <property type="entry name" value="DNA topoisomerase 2"/>
    <property type="match status" value="1"/>
</dbReference>
<dbReference type="FunFam" id="3.30.1490.30:FF:000001">
    <property type="entry name" value="DNA topoisomerase 2"/>
    <property type="match status" value="1"/>
</dbReference>
<dbReference type="PANTHER" id="PTHR10169">
    <property type="entry name" value="DNA TOPOISOMERASE/GYRASE"/>
    <property type="match status" value="1"/>
</dbReference>
<organism evidence="19 20">
    <name type="scientific">Phaeodactylum tricornutum (strain CCAP 1055/1)</name>
    <dbReference type="NCBI Taxonomy" id="556484"/>
    <lineage>
        <taxon>Eukaryota</taxon>
        <taxon>Sar</taxon>
        <taxon>Stramenopiles</taxon>
        <taxon>Ochrophyta</taxon>
        <taxon>Bacillariophyta</taxon>
        <taxon>Bacillariophyceae</taxon>
        <taxon>Bacillariophycidae</taxon>
        <taxon>Naviculales</taxon>
        <taxon>Phaeodactylaceae</taxon>
        <taxon>Phaeodactylum</taxon>
    </lineage>
</organism>
<proteinExistence type="inferred from homology"/>
<evidence type="ECO:0000313" key="20">
    <source>
        <dbReference type="Proteomes" id="UP000000759"/>
    </source>
</evidence>
<sequence length="1143" mass="129099">KKKTVEETYQKMSQLEHILIRPDTYIGSVEPHTKLMFILEDDKIIEKEITYTPGLFKIFDEIVVNAADNKQRDPNMDKLDVTINAEENVISIQNNGKGIPIVMHKEHGIYVPELILGHLLTGSNFDDGERKTTGGRNGYGAKLANVFSTEFVVECADTENGLKYRQVFRENMKQKDKPVVKALTAKEMKAADYVKITFSPDLERFKMDRLDEDTVGLLSKRAYDIAGTMSQSSGKKLLVSLNGKKLPIKSFKDFIGVFEGINKPSAFETVRLANSDRWEVGVAASDDAAMKQVSFVNSISTSKGGTHVQYIADQVASHLAKAITKKNKKGGEVKASFIKNHLAIFVNCLIENPAFDSQTKEFMTSKPKDFGSTCKLSDSFLKKLEKSAIVENVLAFSQFRDRQALKNKSGKKKAKLTGIDKLDDANFAGTAKSKDCTLIITEGDSAKSLAMAGLSVIGRDYYGVFPLRGKPLNVRDAPIKAVTSNEEIKNVVEIMGLKFQTVYDETNIKQLRYGHLMIMADQDNDGSHIKGLIINFIHNFWPSLLDIPGFLQQFITPIVKVSKGQKSQSFFNLPEYENWLESTGKNGHGWKIKYYKGLGTSTSAEAKEYFSNLDLHEVLPDTVQSGNDLIDMVFRKNRVEDRKQWLNAIAKDTFLNYSEVSKEGVMYSEFINREYILFSKSDNERSIPHLLDGFKPSQRKILFACFKRKLKGEIKVAQLTGYVAEHSAYHHGEASLQATIVNMAQNFCGSNNINLLTPSGQFGTRRMGGKDAASARYIFTKLEPITRAIFHPDDDELLSYINDDGVTVEPEYYVPVIPMILVNGADGIGTGWSTSVNNYNPREIVRNLRRKIAGEDFVAMAPFYSGFKGEIIPVDSNSRRSGSYDMLGKVERINDTTIIISELPVRKWTQDYKAFLEIMLTGDGKKKLPEIKDFTENHTETTVSFTIIAEKEKIDEFEKEKAGLMGKFKLTGSLSTSNMTLFDERGRITRFEDPESIMNAFYDIRLDFYDKRKRLLVKKLKEEQRKLSNKARFVEEVCRVELVVNNRKRQDILHELRNRGYETFGADARSKETSDSDGEEDSINESQSDAELARGYEYLLGMKIWSLTFEKAEELRRKLGEKTTELNALQGTSPSELWLNDLD</sequence>
<comment type="cofactor">
    <cofactor evidence="3">
        <name>Mg(2+)</name>
        <dbReference type="ChEBI" id="CHEBI:18420"/>
    </cofactor>
</comment>
<evidence type="ECO:0000256" key="13">
    <source>
        <dbReference type="PROSITE-ProRule" id="PRU01384"/>
    </source>
</evidence>
<dbReference type="GO" id="GO:0003677">
    <property type="term" value="F:DNA binding"/>
    <property type="evidence" value="ECO:0007669"/>
    <property type="project" value="UniProtKB-UniRule"/>
</dbReference>
<dbReference type="InterPro" id="IPR002205">
    <property type="entry name" value="Topo_IIA_dom_A"/>
</dbReference>
<dbReference type="InterPro" id="IPR013759">
    <property type="entry name" value="Topo_IIA_B_C"/>
</dbReference>
<dbReference type="InterPro" id="IPR014721">
    <property type="entry name" value="Ribsml_uS5_D2-typ_fold_subgr"/>
</dbReference>
<dbReference type="Gene3D" id="3.30.565.10">
    <property type="entry name" value="Histidine kinase-like ATPase, C-terminal domain"/>
    <property type="match status" value="1"/>
</dbReference>
<dbReference type="PANTHER" id="PTHR10169:SF38">
    <property type="entry name" value="DNA TOPOISOMERASE 2"/>
    <property type="match status" value="1"/>
</dbReference>
<evidence type="ECO:0000256" key="5">
    <source>
        <dbReference type="ARBA" id="ARBA00011080"/>
    </source>
</evidence>
<dbReference type="Pfam" id="PF00204">
    <property type="entry name" value="DNA_gyraseB"/>
    <property type="match status" value="1"/>
</dbReference>
<evidence type="ECO:0000256" key="7">
    <source>
        <dbReference type="ARBA" id="ARBA00022741"/>
    </source>
</evidence>
<evidence type="ECO:0000256" key="15">
    <source>
        <dbReference type="SAM" id="Coils"/>
    </source>
</evidence>
<dbReference type="Pfam" id="PF02518">
    <property type="entry name" value="HATPase_c"/>
    <property type="match status" value="1"/>
</dbReference>
<evidence type="ECO:0000256" key="4">
    <source>
        <dbReference type="ARBA" id="ARBA00004229"/>
    </source>
</evidence>
<evidence type="ECO:0000256" key="10">
    <source>
        <dbReference type="ARBA" id="ARBA00023029"/>
    </source>
</evidence>
<dbReference type="STRING" id="556484.B7G2L6"/>
<dbReference type="Gene3D" id="3.30.1360.40">
    <property type="match status" value="1"/>
</dbReference>
<evidence type="ECO:0000256" key="1">
    <source>
        <dbReference type="ARBA" id="ARBA00000185"/>
    </source>
</evidence>
<dbReference type="GO" id="GO:0003918">
    <property type="term" value="F:DNA topoisomerase type II (double strand cut, ATP-hydrolyzing) activity"/>
    <property type="evidence" value="ECO:0007669"/>
    <property type="project" value="UniProtKB-UniRule"/>
</dbReference>
<dbReference type="InterPro" id="IPR036890">
    <property type="entry name" value="HATPase_C_sf"/>
</dbReference>
<dbReference type="eggNOG" id="KOG0355">
    <property type="taxonomic scope" value="Eukaryota"/>
</dbReference>
<reference evidence="20" key="2">
    <citation type="submission" date="2008-08" db="EMBL/GenBank/DDBJ databases">
        <authorList>
            <consortium name="Diatom Consortium"/>
            <person name="Grigoriev I."/>
            <person name="Grimwood J."/>
            <person name="Kuo A."/>
            <person name="Otillar R.P."/>
            <person name="Salamov A."/>
            <person name="Detter J.C."/>
            <person name="Lindquist E."/>
            <person name="Shapiro H."/>
            <person name="Lucas S."/>
            <person name="Glavina del Rio T."/>
            <person name="Pitluck S."/>
            <person name="Rokhsar D."/>
            <person name="Bowler C."/>
        </authorList>
    </citation>
    <scope>GENOME REANNOTATION</scope>
    <source>
        <strain evidence="20">CCAP 1055/1</strain>
    </source>
</reference>
<name>B7G2L6_PHATC</name>
<evidence type="ECO:0000259" key="18">
    <source>
        <dbReference type="PROSITE" id="PS52040"/>
    </source>
</evidence>
<keyword evidence="8 14" id="KW-0067">ATP-binding</keyword>
<dbReference type="InterPro" id="IPR013506">
    <property type="entry name" value="Topo_IIA_bsu_dom2"/>
</dbReference>
<keyword evidence="20" id="KW-1185">Reference proteome</keyword>
<dbReference type="FunCoup" id="B7G2L6">
    <property type="interactions" value="313"/>
</dbReference>
<dbReference type="Gene3D" id="3.90.199.10">
    <property type="entry name" value="Topoisomerase II, domain 5"/>
    <property type="match status" value="1"/>
</dbReference>
<dbReference type="EMBL" id="CM000614">
    <property type="protein sequence ID" value="EEC47151.1"/>
    <property type="molecule type" value="Genomic_DNA"/>
</dbReference>
<evidence type="ECO:0000256" key="16">
    <source>
        <dbReference type="SAM" id="MobiDB-lite"/>
    </source>
</evidence>
<dbReference type="GO" id="GO:0009507">
    <property type="term" value="C:chloroplast"/>
    <property type="evidence" value="ECO:0007669"/>
    <property type="project" value="UniProtKB-SubCell"/>
</dbReference>
<keyword evidence="9" id="KW-0460">Magnesium</keyword>
<dbReference type="SMART" id="SM00434">
    <property type="entry name" value="TOP4c"/>
    <property type="match status" value="1"/>
</dbReference>
<evidence type="ECO:0000256" key="6">
    <source>
        <dbReference type="ARBA" id="ARBA00022723"/>
    </source>
</evidence>
<dbReference type="Gene3D" id="3.30.1490.30">
    <property type="match status" value="1"/>
</dbReference>
<accession>B7G2L6</accession>
<keyword evidence="12 13" id="KW-0413">Isomerase</keyword>
<dbReference type="SUPFAM" id="SSF54211">
    <property type="entry name" value="Ribosomal protein S5 domain 2-like"/>
    <property type="match status" value="1"/>
</dbReference>
<dbReference type="EC" id="5.6.2.2" evidence="14"/>
<dbReference type="InParanoid" id="B7G2L6"/>
<dbReference type="GO" id="GO:0046872">
    <property type="term" value="F:metal ion binding"/>
    <property type="evidence" value="ECO:0007669"/>
    <property type="project" value="UniProtKB-KW"/>
</dbReference>
<evidence type="ECO:0000256" key="11">
    <source>
        <dbReference type="ARBA" id="ARBA00023125"/>
    </source>
</evidence>
<dbReference type="InterPro" id="IPR001154">
    <property type="entry name" value="TopoII_euk"/>
</dbReference>
<feature type="coiled-coil region" evidence="15">
    <location>
        <begin position="1006"/>
        <end position="1037"/>
    </location>
</feature>
<comment type="function">
    <text evidence="14">Control of topological states of DNA by transient breakage and subsequent rejoining of DNA strands. Topoisomerase II makes double-strand breaks.</text>
</comment>
<evidence type="ECO:0000313" key="19">
    <source>
        <dbReference type="EMBL" id="EEC47151.1"/>
    </source>
</evidence>
<dbReference type="PROSITE" id="PS52040">
    <property type="entry name" value="TOPO_IIA"/>
    <property type="match status" value="1"/>
</dbReference>
<feature type="non-terminal residue" evidence="19">
    <location>
        <position position="1143"/>
    </location>
</feature>
<dbReference type="FunFam" id="3.90.199.10:FF:000002">
    <property type="entry name" value="DNA topoisomerase 2"/>
    <property type="match status" value="1"/>
</dbReference>
<evidence type="ECO:0000256" key="8">
    <source>
        <dbReference type="ARBA" id="ARBA00022840"/>
    </source>
</evidence>
<feature type="active site" description="O-(5'-phospho-DNA)-tyrosine intermediate" evidence="13">
    <location>
        <position position="777"/>
    </location>
</feature>
<dbReference type="CDD" id="cd16930">
    <property type="entry name" value="HATPase_TopII-like"/>
    <property type="match status" value="1"/>
</dbReference>
<dbReference type="PROSITE" id="PS00177">
    <property type="entry name" value="TOPOISOMERASE_II"/>
    <property type="match status" value="1"/>
</dbReference>
<comment type="cofactor">
    <cofactor evidence="2">
        <name>Ca(2+)</name>
        <dbReference type="ChEBI" id="CHEBI:29108"/>
    </cofactor>
</comment>
<dbReference type="RefSeq" id="XP_002181228.1">
    <property type="nucleotide sequence ID" value="XM_002181192.1"/>
</dbReference>
<dbReference type="InterPro" id="IPR006171">
    <property type="entry name" value="TOPRIM_dom"/>
</dbReference>
<dbReference type="Pfam" id="PF01751">
    <property type="entry name" value="Toprim"/>
    <property type="match status" value="1"/>
</dbReference>
<dbReference type="SMART" id="SM00433">
    <property type="entry name" value="TOP2c"/>
    <property type="match status" value="1"/>
</dbReference>
<dbReference type="FunFam" id="3.30.230.10:FF:000008">
    <property type="entry name" value="DNA topoisomerase 2"/>
    <property type="match status" value="1"/>
</dbReference>
<dbReference type="GO" id="GO:0000712">
    <property type="term" value="P:resolution of meiotic recombination intermediates"/>
    <property type="evidence" value="ECO:0007669"/>
    <property type="project" value="TreeGrafter"/>
</dbReference>
<dbReference type="Gene3D" id="3.30.230.10">
    <property type="match status" value="1"/>
</dbReference>
<dbReference type="CDD" id="cd00187">
    <property type="entry name" value="TOP4c"/>
    <property type="match status" value="1"/>
</dbReference>
<evidence type="ECO:0000259" key="17">
    <source>
        <dbReference type="PROSITE" id="PS50880"/>
    </source>
</evidence>
<dbReference type="SUPFAM" id="SSF56719">
    <property type="entry name" value="Type II DNA topoisomerase"/>
    <property type="match status" value="1"/>
</dbReference>
<dbReference type="InterPro" id="IPR013760">
    <property type="entry name" value="Topo_IIA-like_dom_sf"/>
</dbReference>
<protein>
    <recommendedName>
        <fullName evidence="14">DNA topoisomerase 2</fullName>
        <ecNumber evidence="14">5.6.2.2</ecNumber>
    </recommendedName>
</protein>
<dbReference type="FunFam" id="3.30.1360.40:FF:000003">
    <property type="entry name" value="DNA topoisomerase 2"/>
    <property type="match status" value="1"/>
</dbReference>
<keyword evidence="15" id="KW-0175">Coiled coil</keyword>
<dbReference type="Pfam" id="PF00521">
    <property type="entry name" value="DNA_topoisoIV"/>
    <property type="match status" value="1"/>
</dbReference>
<dbReference type="PaxDb" id="2850-Phatr52174"/>
<dbReference type="GO" id="GO:0000819">
    <property type="term" value="P:sister chromatid segregation"/>
    <property type="evidence" value="ECO:0007669"/>
    <property type="project" value="TreeGrafter"/>
</dbReference>
<feature type="domain" description="Toprim" evidence="17">
    <location>
        <begin position="436"/>
        <end position="552"/>
    </location>
</feature>
<evidence type="ECO:0000256" key="2">
    <source>
        <dbReference type="ARBA" id="ARBA00001913"/>
    </source>
</evidence>
<dbReference type="PRINTS" id="PR01158">
    <property type="entry name" value="TOPISMRASEII"/>
</dbReference>
<comment type="subunit">
    <text evidence="14">Homodimer.</text>
</comment>
<dbReference type="InterPro" id="IPR018522">
    <property type="entry name" value="TopoIIA_CS"/>
</dbReference>
<dbReference type="Pfam" id="PF16898">
    <property type="entry name" value="TOPRIM_C"/>
    <property type="match status" value="1"/>
</dbReference>